<dbReference type="GO" id="GO:0046872">
    <property type="term" value="F:metal ion binding"/>
    <property type="evidence" value="ECO:0007669"/>
    <property type="project" value="UniProtKB-KW"/>
</dbReference>
<dbReference type="CDD" id="cd01335">
    <property type="entry name" value="Radical_SAM"/>
    <property type="match status" value="1"/>
</dbReference>
<comment type="catalytic activity">
    <reaction evidence="14">
        <text>N(6)-dimethylallyladenosine(37) in tRNA + (sulfur carrier)-SH + AH2 + 2 S-adenosyl-L-methionine = 2-methylsulfanyl-N(6)-dimethylallyladenosine(37) in tRNA + (sulfur carrier)-H + 5'-deoxyadenosine + L-methionine + A + S-adenosyl-L-homocysteine + 2 H(+)</text>
        <dbReference type="Rhea" id="RHEA:37067"/>
        <dbReference type="Rhea" id="RHEA-COMP:10375"/>
        <dbReference type="Rhea" id="RHEA-COMP:10376"/>
        <dbReference type="Rhea" id="RHEA-COMP:14737"/>
        <dbReference type="Rhea" id="RHEA-COMP:14739"/>
        <dbReference type="ChEBI" id="CHEBI:13193"/>
        <dbReference type="ChEBI" id="CHEBI:15378"/>
        <dbReference type="ChEBI" id="CHEBI:17319"/>
        <dbReference type="ChEBI" id="CHEBI:17499"/>
        <dbReference type="ChEBI" id="CHEBI:29917"/>
        <dbReference type="ChEBI" id="CHEBI:57844"/>
        <dbReference type="ChEBI" id="CHEBI:57856"/>
        <dbReference type="ChEBI" id="CHEBI:59789"/>
        <dbReference type="ChEBI" id="CHEBI:64428"/>
        <dbReference type="ChEBI" id="CHEBI:74415"/>
        <dbReference type="ChEBI" id="CHEBI:74417"/>
        <dbReference type="EC" id="2.8.4.3"/>
    </reaction>
</comment>
<dbReference type="GO" id="GO:0005829">
    <property type="term" value="C:cytosol"/>
    <property type="evidence" value="ECO:0007669"/>
    <property type="project" value="TreeGrafter"/>
</dbReference>
<dbReference type="InterPro" id="IPR002792">
    <property type="entry name" value="TRAM_dom"/>
</dbReference>
<feature type="binding site" evidence="14">
    <location>
        <position position="53"/>
    </location>
    <ligand>
        <name>[4Fe-4S] cluster</name>
        <dbReference type="ChEBI" id="CHEBI:49883"/>
        <label>1</label>
    </ligand>
</feature>
<dbReference type="FunFam" id="3.40.50.12160:FF:000003">
    <property type="entry name" value="CDK5 regulatory subunit-associated protein 1"/>
    <property type="match status" value="1"/>
</dbReference>
<dbReference type="Pfam" id="PF01938">
    <property type="entry name" value="TRAM"/>
    <property type="match status" value="1"/>
</dbReference>
<dbReference type="OrthoDB" id="9805215at2"/>
<keyword evidence="19" id="KW-1185">Reference proteome</keyword>
<dbReference type="PANTHER" id="PTHR43020:SF2">
    <property type="entry name" value="MITOCHONDRIAL TRNA METHYLTHIOTRANSFERASE CDK5RAP1"/>
    <property type="match status" value="1"/>
</dbReference>
<evidence type="ECO:0000256" key="2">
    <source>
        <dbReference type="ARBA" id="ARBA00022485"/>
    </source>
</evidence>
<dbReference type="SUPFAM" id="SSF102114">
    <property type="entry name" value="Radical SAM enzymes"/>
    <property type="match status" value="1"/>
</dbReference>
<dbReference type="Pfam" id="PF00919">
    <property type="entry name" value="UPF0004"/>
    <property type="match status" value="1"/>
</dbReference>
<evidence type="ECO:0000256" key="10">
    <source>
        <dbReference type="ARBA" id="ARBA00033765"/>
    </source>
</evidence>
<comment type="subcellular location">
    <subcellularLocation>
        <location evidence="14">Cytoplasm</location>
    </subcellularLocation>
</comment>
<dbReference type="Pfam" id="PF04055">
    <property type="entry name" value="Radical_SAM"/>
    <property type="match status" value="1"/>
</dbReference>
<dbReference type="InterPro" id="IPR023404">
    <property type="entry name" value="rSAM_horseshoe"/>
</dbReference>
<dbReference type="PANTHER" id="PTHR43020">
    <property type="entry name" value="CDK5 REGULATORY SUBUNIT-ASSOCIATED PROTEIN 1"/>
    <property type="match status" value="1"/>
</dbReference>
<evidence type="ECO:0000256" key="12">
    <source>
        <dbReference type="ARBA" id="ARBA00080698"/>
    </source>
</evidence>
<evidence type="ECO:0000256" key="8">
    <source>
        <dbReference type="ARBA" id="ARBA00023004"/>
    </source>
</evidence>
<evidence type="ECO:0000256" key="1">
    <source>
        <dbReference type="ARBA" id="ARBA00003234"/>
    </source>
</evidence>
<dbReference type="GO" id="GO:0051539">
    <property type="term" value="F:4 iron, 4 sulfur cluster binding"/>
    <property type="evidence" value="ECO:0007669"/>
    <property type="project" value="UniProtKB-UniRule"/>
</dbReference>
<protein>
    <recommendedName>
        <fullName evidence="11 14">tRNA-2-methylthio-N(6)-dimethylallyladenosine synthase</fullName>
        <ecNumber evidence="10 14">2.8.4.3</ecNumber>
    </recommendedName>
    <alternativeName>
        <fullName evidence="13 14">(Dimethylallyl)adenosine tRNA methylthiotransferase MiaB</fullName>
    </alternativeName>
    <alternativeName>
        <fullName evidence="12 14">tRNA-i(6)A37 methylthiotransferase</fullName>
    </alternativeName>
</protein>
<feature type="binding site" evidence="14">
    <location>
        <position position="179"/>
    </location>
    <ligand>
        <name>[4Fe-4S] cluster</name>
        <dbReference type="ChEBI" id="CHEBI:49883"/>
        <label>2</label>
        <note>4Fe-4S-S-AdoMet</note>
    </ligand>
</feature>
<organism evidence="18 19">
    <name type="scientific">Asticcacaulis benevestitus DSM 16100 = ATCC BAA-896</name>
    <dbReference type="NCBI Taxonomy" id="1121022"/>
    <lineage>
        <taxon>Bacteria</taxon>
        <taxon>Pseudomonadati</taxon>
        <taxon>Pseudomonadota</taxon>
        <taxon>Alphaproteobacteria</taxon>
        <taxon>Caulobacterales</taxon>
        <taxon>Caulobacteraceae</taxon>
        <taxon>Asticcacaulis</taxon>
    </lineage>
</organism>
<dbReference type="SFLD" id="SFLDF00273">
    <property type="entry name" value="(dimethylallyl)adenosine_tRNA"/>
    <property type="match status" value="1"/>
</dbReference>
<dbReference type="eggNOG" id="COG0621">
    <property type="taxonomic scope" value="Bacteria"/>
</dbReference>
<feature type="binding site" evidence="14">
    <location>
        <position position="92"/>
    </location>
    <ligand>
        <name>[4Fe-4S] cluster</name>
        <dbReference type="ChEBI" id="CHEBI:49883"/>
        <label>1</label>
    </ligand>
</feature>
<dbReference type="InterPro" id="IPR058240">
    <property type="entry name" value="rSAM_sf"/>
</dbReference>
<dbReference type="InterPro" id="IPR005839">
    <property type="entry name" value="Methylthiotransferase"/>
</dbReference>
<feature type="binding site" evidence="14">
    <location>
        <position position="172"/>
    </location>
    <ligand>
        <name>[4Fe-4S] cluster</name>
        <dbReference type="ChEBI" id="CHEBI:49883"/>
        <label>2</label>
        <note>4Fe-4S-S-AdoMet</note>
    </ligand>
</feature>
<dbReference type="Proteomes" id="UP000017837">
    <property type="component" value="Unassembled WGS sequence"/>
</dbReference>
<dbReference type="FunFam" id="3.80.30.20:FF:000001">
    <property type="entry name" value="tRNA-2-methylthio-N(6)-dimethylallyladenosine synthase 2"/>
    <property type="match status" value="1"/>
</dbReference>
<keyword evidence="5 14" id="KW-0949">S-adenosyl-L-methionine</keyword>
<evidence type="ECO:0000256" key="4">
    <source>
        <dbReference type="ARBA" id="ARBA00022679"/>
    </source>
</evidence>
<reference evidence="18 19" key="1">
    <citation type="journal article" date="2014" name="Nature">
        <title>Sequential evolution of bacterial morphology by co-option of a developmental regulator.</title>
        <authorList>
            <person name="Jiang C."/>
            <person name="Brown P.J."/>
            <person name="Ducret A."/>
            <person name="Brun Y.V."/>
        </authorList>
    </citation>
    <scope>NUCLEOTIDE SEQUENCE [LARGE SCALE GENOMIC DNA]</scope>
    <source>
        <strain evidence="18 19">DSM 16100</strain>
    </source>
</reference>
<evidence type="ECO:0000259" key="16">
    <source>
        <dbReference type="PROSITE" id="PS51449"/>
    </source>
</evidence>
<dbReference type="SMART" id="SM00729">
    <property type="entry name" value="Elp3"/>
    <property type="match status" value="1"/>
</dbReference>
<keyword evidence="9 14" id="KW-0411">Iron-sulfur</keyword>
<dbReference type="InterPro" id="IPR013848">
    <property type="entry name" value="Methylthiotransferase_N"/>
</dbReference>
<dbReference type="PROSITE" id="PS51918">
    <property type="entry name" value="RADICAL_SAM"/>
    <property type="match status" value="1"/>
</dbReference>
<comment type="function">
    <text evidence="1 14">Catalyzes the methylthiolation of N6-(dimethylallyl)adenosine (i(6)A), leading to the formation of 2-methylthio-N6-(dimethylallyl)adenosine (ms(2)i(6)A) at position 37 in tRNAs that read codons beginning with uridine.</text>
</comment>
<feature type="domain" description="Radical SAM core" evidence="17">
    <location>
        <begin position="158"/>
        <end position="390"/>
    </location>
</feature>
<dbReference type="PATRIC" id="fig|1121022.4.peg.1962"/>
<keyword evidence="2 14" id="KW-0004">4Fe-4S</keyword>
<dbReference type="PROSITE" id="PS01278">
    <property type="entry name" value="MTTASE_RADICAL"/>
    <property type="match status" value="1"/>
</dbReference>
<evidence type="ECO:0000313" key="19">
    <source>
        <dbReference type="Proteomes" id="UP000017837"/>
    </source>
</evidence>
<feature type="binding site" evidence="14">
    <location>
        <position position="17"/>
    </location>
    <ligand>
        <name>[4Fe-4S] cluster</name>
        <dbReference type="ChEBI" id="CHEBI:49883"/>
        <label>1</label>
    </ligand>
</feature>
<accession>V4PTG9</accession>
<dbReference type="STRING" id="1121022.GCA_000376105_01016"/>
<feature type="domain" description="MTTase N-terminal" evidence="16">
    <location>
        <begin position="8"/>
        <end position="129"/>
    </location>
</feature>
<dbReference type="Gene3D" id="3.40.50.12160">
    <property type="entry name" value="Methylthiotransferase, N-terminal domain"/>
    <property type="match status" value="1"/>
</dbReference>
<dbReference type="InterPro" id="IPR006463">
    <property type="entry name" value="MiaB_methiolase"/>
</dbReference>
<feature type="binding site" evidence="14">
    <location>
        <position position="176"/>
    </location>
    <ligand>
        <name>[4Fe-4S] cluster</name>
        <dbReference type="ChEBI" id="CHEBI:49883"/>
        <label>2</label>
        <note>4Fe-4S-S-AdoMet</note>
    </ligand>
</feature>
<evidence type="ECO:0000259" key="15">
    <source>
        <dbReference type="PROSITE" id="PS50926"/>
    </source>
</evidence>
<proteinExistence type="inferred from homology"/>
<feature type="domain" description="TRAM" evidence="15">
    <location>
        <begin position="393"/>
        <end position="455"/>
    </location>
</feature>
<evidence type="ECO:0000259" key="17">
    <source>
        <dbReference type="PROSITE" id="PS51918"/>
    </source>
</evidence>
<dbReference type="SFLD" id="SFLDG01082">
    <property type="entry name" value="B12-binding_domain_containing"/>
    <property type="match status" value="1"/>
</dbReference>
<name>V4PTG9_9CAUL</name>
<dbReference type="PROSITE" id="PS51449">
    <property type="entry name" value="MTTASE_N"/>
    <property type="match status" value="1"/>
</dbReference>
<dbReference type="AlphaFoldDB" id="V4PTG9"/>
<evidence type="ECO:0000256" key="3">
    <source>
        <dbReference type="ARBA" id="ARBA00022490"/>
    </source>
</evidence>
<gene>
    <name evidence="14" type="primary">miaB</name>
    <name evidence="18" type="ORF">ABENE_09710</name>
</gene>
<dbReference type="InterPro" id="IPR007197">
    <property type="entry name" value="rSAM"/>
</dbReference>
<dbReference type="HAMAP" id="MF_01864">
    <property type="entry name" value="tRNA_metthiotr_MiaB"/>
    <property type="match status" value="1"/>
</dbReference>
<dbReference type="RefSeq" id="WP_018080684.1">
    <property type="nucleotide sequence ID" value="NZ_AQWM01000002.1"/>
</dbReference>
<dbReference type="InterPro" id="IPR006638">
    <property type="entry name" value="Elp3/MiaA/NifB-like_rSAM"/>
</dbReference>
<dbReference type="EC" id="2.8.4.3" evidence="10 14"/>
<keyword evidence="7 14" id="KW-0479">Metal-binding</keyword>
<comment type="caution">
    <text evidence="18">The sequence shown here is derived from an EMBL/GenBank/DDBJ whole genome shotgun (WGS) entry which is preliminary data.</text>
</comment>
<dbReference type="EMBL" id="AWGB01000016">
    <property type="protein sequence ID" value="ESQ91601.1"/>
    <property type="molecule type" value="Genomic_DNA"/>
</dbReference>
<dbReference type="PROSITE" id="PS50926">
    <property type="entry name" value="TRAM"/>
    <property type="match status" value="1"/>
</dbReference>
<dbReference type="InterPro" id="IPR020612">
    <property type="entry name" value="Methylthiotransferase_CS"/>
</dbReference>
<dbReference type="Gene3D" id="3.80.30.20">
    <property type="entry name" value="tm_1862 like domain"/>
    <property type="match status" value="1"/>
</dbReference>
<comment type="cofactor">
    <cofactor evidence="14">
        <name>[4Fe-4S] cluster</name>
        <dbReference type="ChEBI" id="CHEBI:49883"/>
    </cofactor>
    <text evidence="14">Binds 2 [4Fe-4S] clusters. One cluster is coordinated with 3 cysteines and an exchangeable S-adenosyl-L-methionine.</text>
</comment>
<evidence type="ECO:0000313" key="18">
    <source>
        <dbReference type="EMBL" id="ESQ91601.1"/>
    </source>
</evidence>
<comment type="similarity">
    <text evidence="14">Belongs to the methylthiotransferase family. MiaB subfamily.</text>
</comment>
<dbReference type="GO" id="GO:0035597">
    <property type="term" value="F:tRNA-2-methylthio-N(6)-dimethylallyladenosine(37) synthase activity"/>
    <property type="evidence" value="ECO:0007669"/>
    <property type="project" value="UniProtKB-EC"/>
</dbReference>
<keyword evidence="8 14" id="KW-0408">Iron</keyword>
<dbReference type="SFLD" id="SFLDS00029">
    <property type="entry name" value="Radical_SAM"/>
    <property type="match status" value="1"/>
</dbReference>
<keyword evidence="3 14" id="KW-0963">Cytoplasm</keyword>
<evidence type="ECO:0000256" key="9">
    <source>
        <dbReference type="ARBA" id="ARBA00023014"/>
    </source>
</evidence>
<evidence type="ECO:0000256" key="14">
    <source>
        <dbReference type="HAMAP-Rule" id="MF_01864"/>
    </source>
</evidence>
<evidence type="ECO:0000256" key="6">
    <source>
        <dbReference type="ARBA" id="ARBA00022694"/>
    </source>
</evidence>
<evidence type="ECO:0000256" key="11">
    <source>
        <dbReference type="ARBA" id="ARBA00068570"/>
    </source>
</evidence>
<dbReference type="NCBIfam" id="TIGR00089">
    <property type="entry name" value="MiaB/RimO family radical SAM methylthiotransferase"/>
    <property type="match status" value="1"/>
</dbReference>
<keyword evidence="6 14" id="KW-0819">tRNA processing</keyword>
<evidence type="ECO:0000256" key="13">
    <source>
        <dbReference type="ARBA" id="ARBA00081141"/>
    </source>
</evidence>
<keyword evidence="4 14" id="KW-0808">Transferase</keyword>
<comment type="subunit">
    <text evidence="14">Monomer.</text>
</comment>
<dbReference type="NCBIfam" id="TIGR01574">
    <property type="entry name" value="miaB-methiolase"/>
    <property type="match status" value="1"/>
</dbReference>
<dbReference type="InterPro" id="IPR038135">
    <property type="entry name" value="Methylthiotransferase_N_sf"/>
</dbReference>
<evidence type="ECO:0000256" key="5">
    <source>
        <dbReference type="ARBA" id="ARBA00022691"/>
    </source>
</evidence>
<dbReference type="SFLD" id="SFLDG01061">
    <property type="entry name" value="methylthiotransferase"/>
    <property type="match status" value="1"/>
</dbReference>
<sequence>MNDHVPLKKLHIKTYGCQMNVYDSERMVDILRPLGYEVSDKPEGADLVLLNTCHIREKAAEKVYSEIGRLREMREEKEARNEGRMTIVVAGCVAQAEGQEIMHRAPAVDLVVGPQAYHQLPELIARAHRTKGERLSADFAPEAKFDALASGSLAADRAVSGPTAFLTVQEGCDKFCTFCVVPYTRGAEWSRPVKSILDEAKALAAKGVRELTLLGQNVNAYNGLGADGQESTLAKLMYALADIEGIDRLRYTTSHPNDMGQDLIDAHRDLPAVMPYLHLPVQSGSDKILRAMNRKHGRQAYFDLIERIKAARPDLALSGDFIVGFPGETDKDFEDTLDLIRRVGYASAFSFKYSPRPGTPASGMPGQVPDEVADARLQTLQALIIEQQQAFKANLIGQTLDILFEKPGRLAGQAIGRSPYLQSVFVEDAADLIGQIHKVKIVANSNNSLRGELLKVLA</sequence>
<evidence type="ECO:0000256" key="7">
    <source>
        <dbReference type="ARBA" id="ARBA00022723"/>
    </source>
</evidence>